<evidence type="ECO:0000259" key="1">
    <source>
        <dbReference type="Pfam" id="PF24016"/>
    </source>
</evidence>
<accession>A0A0C3S1F0</accession>
<feature type="domain" description="DUF7330" evidence="1">
    <location>
        <begin position="131"/>
        <end position="253"/>
    </location>
</feature>
<dbReference type="Pfam" id="PF24016">
    <property type="entry name" value="DUF7330"/>
    <property type="match status" value="1"/>
</dbReference>
<dbReference type="EMBL" id="KN840472">
    <property type="protein sequence ID" value="KIP08916.1"/>
    <property type="molecule type" value="Genomic_DNA"/>
</dbReference>
<organism evidence="2 3">
    <name type="scientific">Phlebiopsis gigantea (strain 11061_1 CR5-6)</name>
    <name type="common">White-rot fungus</name>
    <name type="synonym">Peniophora gigantea</name>
    <dbReference type="NCBI Taxonomy" id="745531"/>
    <lineage>
        <taxon>Eukaryota</taxon>
        <taxon>Fungi</taxon>
        <taxon>Dikarya</taxon>
        <taxon>Basidiomycota</taxon>
        <taxon>Agaricomycotina</taxon>
        <taxon>Agaricomycetes</taxon>
        <taxon>Polyporales</taxon>
        <taxon>Phanerochaetaceae</taxon>
        <taxon>Phlebiopsis</taxon>
    </lineage>
</organism>
<dbReference type="STRING" id="745531.A0A0C3S1F0"/>
<proteinExistence type="predicted"/>
<dbReference type="InterPro" id="IPR055754">
    <property type="entry name" value="DUF7330"/>
</dbReference>
<protein>
    <recommendedName>
        <fullName evidence="1">DUF7330 domain-containing protein</fullName>
    </recommendedName>
</protein>
<gene>
    <name evidence="2" type="ORF">PHLGIDRAFT_103532</name>
</gene>
<dbReference type="Proteomes" id="UP000053257">
    <property type="component" value="Unassembled WGS sequence"/>
</dbReference>
<dbReference type="AlphaFoldDB" id="A0A0C3S1F0"/>
<dbReference type="OrthoDB" id="5570013at2759"/>
<name>A0A0C3S1F0_PHLG1</name>
<evidence type="ECO:0000313" key="3">
    <source>
        <dbReference type="Proteomes" id="UP000053257"/>
    </source>
</evidence>
<dbReference type="HOGENOM" id="CLU_037980_0_0_1"/>
<feature type="non-terminal residue" evidence="2">
    <location>
        <position position="275"/>
    </location>
</feature>
<reference evidence="2 3" key="1">
    <citation type="journal article" date="2014" name="PLoS Genet.">
        <title>Analysis of the Phlebiopsis gigantea genome, transcriptome and secretome provides insight into its pioneer colonization strategies of wood.</title>
        <authorList>
            <person name="Hori C."/>
            <person name="Ishida T."/>
            <person name="Igarashi K."/>
            <person name="Samejima M."/>
            <person name="Suzuki H."/>
            <person name="Master E."/>
            <person name="Ferreira P."/>
            <person name="Ruiz-Duenas F.J."/>
            <person name="Held B."/>
            <person name="Canessa P."/>
            <person name="Larrondo L.F."/>
            <person name="Schmoll M."/>
            <person name="Druzhinina I.S."/>
            <person name="Kubicek C.P."/>
            <person name="Gaskell J.A."/>
            <person name="Kersten P."/>
            <person name="St John F."/>
            <person name="Glasner J."/>
            <person name="Sabat G."/>
            <person name="Splinter BonDurant S."/>
            <person name="Syed K."/>
            <person name="Yadav J."/>
            <person name="Mgbeahuruike A.C."/>
            <person name="Kovalchuk A."/>
            <person name="Asiegbu F.O."/>
            <person name="Lackner G."/>
            <person name="Hoffmeister D."/>
            <person name="Rencoret J."/>
            <person name="Gutierrez A."/>
            <person name="Sun H."/>
            <person name="Lindquist E."/>
            <person name="Barry K."/>
            <person name="Riley R."/>
            <person name="Grigoriev I.V."/>
            <person name="Henrissat B."/>
            <person name="Kues U."/>
            <person name="Berka R.M."/>
            <person name="Martinez A.T."/>
            <person name="Covert S.F."/>
            <person name="Blanchette R.A."/>
            <person name="Cullen D."/>
        </authorList>
    </citation>
    <scope>NUCLEOTIDE SEQUENCE [LARGE SCALE GENOMIC DNA]</scope>
    <source>
        <strain evidence="2 3">11061_1 CR5-6</strain>
    </source>
</reference>
<sequence>MSHGLINIADDGDVDAKSVKVDITFVYDHEDDLDLAKVCLLQPEEGHNGVGIFTPPRLPHRHHHSHGFIVDVHLPASSSGPLEINDFKTDTPLFYHTVSDLSKSVYFKSLSIHTSNTGIKAKSIAAKTANLRTSNSAIFGNFSVHDSLELKSSNGPIVANVTLFSSDKNKATGLSLQTSNAHIQSNVSLIAETKDITGGKFDVVARSSNGPVDVKFVTAPVDSVLHADVHTSNSPARLTLDPTYEGSFSLHTGAWFPTTVQQLNEDEEDPAGKDR</sequence>
<keyword evidence="3" id="KW-1185">Reference proteome</keyword>
<evidence type="ECO:0000313" key="2">
    <source>
        <dbReference type="EMBL" id="KIP08916.1"/>
    </source>
</evidence>